<feature type="region of interest" description="Disordered" evidence="7">
    <location>
        <begin position="225"/>
        <end position="251"/>
    </location>
</feature>
<dbReference type="GO" id="GO:0003677">
    <property type="term" value="F:DNA binding"/>
    <property type="evidence" value="ECO:0007669"/>
    <property type="project" value="TreeGrafter"/>
</dbReference>
<keyword evidence="4 6" id="KW-0949">S-adenosyl-L-methionine</keyword>
<evidence type="ECO:0000256" key="6">
    <source>
        <dbReference type="PROSITE-ProRule" id="PRU01016"/>
    </source>
</evidence>
<feature type="compositionally biased region" description="Basic and acidic residues" evidence="7">
    <location>
        <begin position="231"/>
        <end position="251"/>
    </location>
</feature>
<gene>
    <name evidence="8" type="ORF">EV139_3041</name>
</gene>
<dbReference type="AlphaFoldDB" id="A0A4Q7TIX4"/>
<dbReference type="PRINTS" id="PR00105">
    <property type="entry name" value="C5METTRFRASE"/>
</dbReference>
<dbReference type="GO" id="GO:0003886">
    <property type="term" value="F:DNA (cytosine-5-)-methyltransferase activity"/>
    <property type="evidence" value="ECO:0007669"/>
    <property type="project" value="UniProtKB-EC"/>
</dbReference>
<dbReference type="PANTHER" id="PTHR10629:SF52">
    <property type="entry name" value="DNA (CYTOSINE-5)-METHYLTRANSFERASE 1"/>
    <property type="match status" value="1"/>
</dbReference>
<keyword evidence="5" id="KW-0680">Restriction system</keyword>
<evidence type="ECO:0000256" key="3">
    <source>
        <dbReference type="ARBA" id="ARBA00022679"/>
    </source>
</evidence>
<dbReference type="PANTHER" id="PTHR10629">
    <property type="entry name" value="CYTOSINE-SPECIFIC METHYLTRANSFERASE"/>
    <property type="match status" value="1"/>
</dbReference>
<dbReference type="Gene3D" id="3.40.50.150">
    <property type="entry name" value="Vaccinia Virus protein VP39"/>
    <property type="match status" value="1"/>
</dbReference>
<dbReference type="GO" id="GO:0032259">
    <property type="term" value="P:methylation"/>
    <property type="evidence" value="ECO:0007669"/>
    <property type="project" value="UniProtKB-KW"/>
</dbReference>
<comment type="similarity">
    <text evidence="6">Belongs to the class I-like SAM-binding methyltransferase superfamily. C5-methyltransferase family.</text>
</comment>
<dbReference type="RefSeq" id="WP_198677601.1">
    <property type="nucleotide sequence ID" value="NZ_QYAG01000003.1"/>
</dbReference>
<evidence type="ECO:0000313" key="8">
    <source>
        <dbReference type="EMBL" id="RZT60595.1"/>
    </source>
</evidence>
<dbReference type="Proteomes" id="UP000291832">
    <property type="component" value="Unassembled WGS sequence"/>
</dbReference>
<reference evidence="8 9" key="1">
    <citation type="journal article" date="2015" name="Stand. Genomic Sci.">
        <title>Genomic Encyclopedia of Bacterial and Archaeal Type Strains, Phase III: the genomes of soil and plant-associated and newly described type strains.</title>
        <authorList>
            <person name="Whitman W.B."/>
            <person name="Woyke T."/>
            <person name="Klenk H.P."/>
            <person name="Zhou Y."/>
            <person name="Lilburn T.G."/>
            <person name="Beck B.J."/>
            <person name="De Vos P."/>
            <person name="Vandamme P."/>
            <person name="Eisen J.A."/>
            <person name="Garrity G."/>
            <person name="Hugenholtz P."/>
            <person name="Kyrpides N.C."/>
        </authorList>
    </citation>
    <scope>NUCLEOTIDE SEQUENCE [LARGE SCALE GENOMIC DNA]</scope>
    <source>
        <strain evidence="8 9">RF6</strain>
    </source>
</reference>
<name>A0A4Q7TIX4_9MICO</name>
<evidence type="ECO:0000256" key="5">
    <source>
        <dbReference type="ARBA" id="ARBA00022747"/>
    </source>
</evidence>
<sequence>MADQTLTDRVALLRVGSLFSGYGGLDLAVEEVFNARTIWFSEINEPVARIFSHHWPEAPNLGDITAIDWRTVPPVDILCGGFLCQDVSTVGKMAGLKPGTRSGLWAHMAAAIDALQPDWVVIENVRGLLSAPAIRANFEGVHDEQRNIANAAPDGATPRDMERDPWHLGETTARPLRVAGAVLGDLADLRYDAQWIGLPASAVGAPHPRYRVFILAHRTVSHSTGIRRSSRGRELATGESTPRHDCAQPPDHRPCLARPEWVPRFRGVREPVEVDRGILRRWGRYAVPVTYWTQIIGRPAPAPAILTDATGPRPAPAFVEWLMGLPSGWVTDARHELTTNSQITALGNGVVPRQAVSAISSLLNTWLEEHRPRSSDRAVNPYQAVVDRTGVETGVAGS</sequence>
<proteinExistence type="inferred from homology"/>
<evidence type="ECO:0000256" key="4">
    <source>
        <dbReference type="ARBA" id="ARBA00022691"/>
    </source>
</evidence>
<accession>A0A4Q7TIX4</accession>
<dbReference type="PROSITE" id="PS51679">
    <property type="entry name" value="SAM_MT_C5"/>
    <property type="match status" value="1"/>
</dbReference>
<dbReference type="InterPro" id="IPR050390">
    <property type="entry name" value="C5-Methyltransferase"/>
</dbReference>
<keyword evidence="2 6" id="KW-0489">Methyltransferase</keyword>
<dbReference type="InterPro" id="IPR001525">
    <property type="entry name" value="C5_MeTfrase"/>
</dbReference>
<dbReference type="EC" id="2.1.1.37" evidence="1"/>
<evidence type="ECO:0000313" key="9">
    <source>
        <dbReference type="Proteomes" id="UP000291832"/>
    </source>
</evidence>
<feature type="active site" evidence="6">
    <location>
        <position position="84"/>
    </location>
</feature>
<dbReference type="GO" id="GO:0009307">
    <property type="term" value="P:DNA restriction-modification system"/>
    <property type="evidence" value="ECO:0007669"/>
    <property type="project" value="UniProtKB-KW"/>
</dbReference>
<evidence type="ECO:0000256" key="7">
    <source>
        <dbReference type="SAM" id="MobiDB-lite"/>
    </source>
</evidence>
<protein>
    <recommendedName>
        <fullName evidence="1">DNA (cytosine-5-)-methyltransferase</fullName>
        <ecNumber evidence="1">2.1.1.37</ecNumber>
    </recommendedName>
</protein>
<evidence type="ECO:0000256" key="2">
    <source>
        <dbReference type="ARBA" id="ARBA00022603"/>
    </source>
</evidence>
<evidence type="ECO:0000256" key="1">
    <source>
        <dbReference type="ARBA" id="ARBA00011975"/>
    </source>
</evidence>
<dbReference type="InterPro" id="IPR029063">
    <property type="entry name" value="SAM-dependent_MTases_sf"/>
</dbReference>
<keyword evidence="9" id="KW-1185">Reference proteome</keyword>
<dbReference type="EMBL" id="SHKI01000008">
    <property type="protein sequence ID" value="RZT60595.1"/>
    <property type="molecule type" value="Genomic_DNA"/>
</dbReference>
<dbReference type="Pfam" id="PF00145">
    <property type="entry name" value="DNA_methylase"/>
    <property type="match status" value="1"/>
</dbReference>
<dbReference type="GO" id="GO:0044027">
    <property type="term" value="P:negative regulation of gene expression via chromosomal CpG island methylation"/>
    <property type="evidence" value="ECO:0007669"/>
    <property type="project" value="TreeGrafter"/>
</dbReference>
<keyword evidence="3 6" id="KW-0808">Transferase</keyword>
<comment type="caution">
    <text evidence="8">The sequence shown here is derived from an EMBL/GenBank/DDBJ whole genome shotgun (WGS) entry which is preliminary data.</text>
</comment>
<organism evidence="8 9">
    <name type="scientific">Leucobacter luti</name>
    <dbReference type="NCBI Taxonomy" id="340320"/>
    <lineage>
        <taxon>Bacteria</taxon>
        <taxon>Bacillati</taxon>
        <taxon>Actinomycetota</taxon>
        <taxon>Actinomycetes</taxon>
        <taxon>Micrococcales</taxon>
        <taxon>Microbacteriaceae</taxon>
        <taxon>Leucobacter</taxon>
    </lineage>
</organism>
<dbReference type="SUPFAM" id="SSF53335">
    <property type="entry name" value="S-adenosyl-L-methionine-dependent methyltransferases"/>
    <property type="match status" value="1"/>
</dbReference>